<dbReference type="SUPFAM" id="SSF53335">
    <property type="entry name" value="S-adenosyl-L-methionine-dependent methyltransferases"/>
    <property type="match status" value="1"/>
</dbReference>
<dbReference type="InterPro" id="IPR003358">
    <property type="entry name" value="tRNA_(Gua-N-7)_MeTrfase_Trmb"/>
</dbReference>
<dbReference type="Pfam" id="PF02390">
    <property type="entry name" value="Methyltransf_4"/>
    <property type="match status" value="1"/>
</dbReference>
<comment type="catalytic activity">
    <reaction evidence="1">
        <text>guanosine(46) in tRNA + S-adenosyl-L-methionine = N(7)-methylguanosine(46) in tRNA + S-adenosyl-L-homocysteine</text>
        <dbReference type="Rhea" id="RHEA:42708"/>
        <dbReference type="Rhea" id="RHEA-COMP:10188"/>
        <dbReference type="Rhea" id="RHEA-COMP:10189"/>
        <dbReference type="ChEBI" id="CHEBI:57856"/>
        <dbReference type="ChEBI" id="CHEBI:59789"/>
        <dbReference type="ChEBI" id="CHEBI:74269"/>
        <dbReference type="ChEBI" id="CHEBI:74480"/>
        <dbReference type="EC" id="2.1.1.33"/>
    </reaction>
</comment>
<dbReference type="PROSITE" id="PS51625">
    <property type="entry name" value="SAM_MT_TRMB"/>
    <property type="match status" value="1"/>
</dbReference>
<evidence type="ECO:0000313" key="8">
    <source>
        <dbReference type="EMBL" id="CAF3766926.1"/>
    </source>
</evidence>
<evidence type="ECO:0000256" key="4">
    <source>
        <dbReference type="ARBA" id="ARBA00022679"/>
    </source>
</evidence>
<evidence type="ECO:0000313" key="7">
    <source>
        <dbReference type="EMBL" id="CAF0997279.1"/>
    </source>
</evidence>
<protein>
    <recommendedName>
        <fullName evidence="2">tRNA (guanine(46)-N(7))-methyltransferase</fullName>
        <ecNumber evidence="2">2.1.1.33</ecNumber>
    </recommendedName>
</protein>
<dbReference type="EMBL" id="CAJNOK010006221">
    <property type="protein sequence ID" value="CAF0997279.1"/>
    <property type="molecule type" value="Genomic_DNA"/>
</dbReference>
<keyword evidence="3" id="KW-0489">Methyltransferase</keyword>
<comment type="caution">
    <text evidence="7">The sequence shown here is derived from an EMBL/GenBank/DDBJ whole genome shotgun (WGS) entry which is preliminary data.</text>
</comment>
<dbReference type="EMBL" id="CAJOBA010006228">
    <property type="protein sequence ID" value="CAF3766926.1"/>
    <property type="molecule type" value="Genomic_DNA"/>
</dbReference>
<keyword evidence="5" id="KW-0949">S-adenosyl-L-methionine</keyword>
<dbReference type="InterPro" id="IPR029063">
    <property type="entry name" value="SAM-dependent_MTases_sf"/>
</dbReference>
<gene>
    <name evidence="7" type="ORF">OVA965_LOCUS14379</name>
    <name evidence="8" type="ORF">TMI583_LOCUS14381</name>
</gene>
<dbReference type="Gene3D" id="3.40.50.150">
    <property type="entry name" value="Vaccinia Virus protein VP39"/>
    <property type="match status" value="1"/>
</dbReference>
<name>A0A8S2DS74_9BILA</name>
<keyword evidence="6" id="KW-0819">tRNA processing</keyword>
<evidence type="ECO:0000256" key="2">
    <source>
        <dbReference type="ARBA" id="ARBA00011977"/>
    </source>
</evidence>
<evidence type="ECO:0000256" key="6">
    <source>
        <dbReference type="ARBA" id="ARBA00022694"/>
    </source>
</evidence>
<accession>A0A8S2DS74</accession>
<organism evidence="7 9">
    <name type="scientific">Didymodactylos carnosus</name>
    <dbReference type="NCBI Taxonomy" id="1234261"/>
    <lineage>
        <taxon>Eukaryota</taxon>
        <taxon>Metazoa</taxon>
        <taxon>Spiralia</taxon>
        <taxon>Gnathifera</taxon>
        <taxon>Rotifera</taxon>
        <taxon>Eurotatoria</taxon>
        <taxon>Bdelloidea</taxon>
        <taxon>Philodinida</taxon>
        <taxon>Philodinidae</taxon>
        <taxon>Didymodactylos</taxon>
    </lineage>
</organism>
<evidence type="ECO:0000256" key="1">
    <source>
        <dbReference type="ARBA" id="ARBA00000142"/>
    </source>
</evidence>
<dbReference type="Proteomes" id="UP000682733">
    <property type="component" value="Unassembled WGS sequence"/>
</dbReference>
<reference evidence="7" key="1">
    <citation type="submission" date="2021-02" db="EMBL/GenBank/DDBJ databases">
        <authorList>
            <person name="Nowell W R."/>
        </authorList>
    </citation>
    <scope>NUCLEOTIDE SEQUENCE</scope>
</reference>
<dbReference type="EC" id="2.1.1.33" evidence="2"/>
<dbReference type="GO" id="GO:0008176">
    <property type="term" value="F:tRNA (guanine(46)-N7)-methyltransferase activity"/>
    <property type="evidence" value="ECO:0007669"/>
    <property type="project" value="UniProtKB-EC"/>
</dbReference>
<evidence type="ECO:0000256" key="5">
    <source>
        <dbReference type="ARBA" id="ARBA00022691"/>
    </source>
</evidence>
<proteinExistence type="predicted"/>
<dbReference type="AlphaFoldDB" id="A0A8S2DS74"/>
<sequence length="119" mass="13249">MRLRYDPNAHVKLKNFGPRYLECDDKIGQKLKDYLANYENLVIEIGMGKGQFLAKMALLSPKTLFLGVEQAPAVLACAIKNPLVQQTPNLIVCAVNAILLPSMLNEIKSKAIYLNFSDP</sequence>
<evidence type="ECO:0000256" key="3">
    <source>
        <dbReference type="ARBA" id="ARBA00022603"/>
    </source>
</evidence>
<keyword evidence="4" id="KW-0808">Transferase</keyword>
<dbReference type="Proteomes" id="UP000677228">
    <property type="component" value="Unassembled WGS sequence"/>
</dbReference>
<evidence type="ECO:0000313" key="9">
    <source>
        <dbReference type="Proteomes" id="UP000677228"/>
    </source>
</evidence>